<accession>A0A077ZZ30</accession>
<proteinExistence type="predicted"/>
<dbReference type="Proteomes" id="UP000039865">
    <property type="component" value="Unassembled WGS sequence"/>
</dbReference>
<name>A0A077ZZ30_STYLE</name>
<dbReference type="InParanoid" id="A0A077ZZ30"/>
<sequence length="108" mass="13152">MIETMKLKSRKVRKAISLQMYQWIVRGLHLQRVMQISLRTFSSLKILYSILEFEKNFRRSMNEDKQQKAFLQVQMNQIHKEKRLIEFGIKQVDQRAQWCQDEIGYDND</sequence>
<dbReference type="AlphaFoldDB" id="A0A077ZZ30"/>
<protein>
    <submittedName>
        <fullName evidence="1">Uncharacterized protein</fullName>
    </submittedName>
</protein>
<keyword evidence="2" id="KW-1185">Reference proteome</keyword>
<dbReference type="EMBL" id="CCKQ01004079">
    <property type="protein sequence ID" value="CDW75211.1"/>
    <property type="molecule type" value="Genomic_DNA"/>
</dbReference>
<organism evidence="1 2">
    <name type="scientific">Stylonychia lemnae</name>
    <name type="common">Ciliate</name>
    <dbReference type="NCBI Taxonomy" id="5949"/>
    <lineage>
        <taxon>Eukaryota</taxon>
        <taxon>Sar</taxon>
        <taxon>Alveolata</taxon>
        <taxon>Ciliophora</taxon>
        <taxon>Intramacronucleata</taxon>
        <taxon>Spirotrichea</taxon>
        <taxon>Stichotrichia</taxon>
        <taxon>Sporadotrichida</taxon>
        <taxon>Oxytrichidae</taxon>
        <taxon>Stylonychinae</taxon>
        <taxon>Stylonychia</taxon>
    </lineage>
</organism>
<reference evidence="1 2" key="1">
    <citation type="submission" date="2014-06" db="EMBL/GenBank/DDBJ databases">
        <authorList>
            <person name="Swart Estienne"/>
        </authorList>
    </citation>
    <scope>NUCLEOTIDE SEQUENCE [LARGE SCALE GENOMIC DNA]</scope>
    <source>
        <strain evidence="1 2">130c</strain>
    </source>
</reference>
<evidence type="ECO:0000313" key="2">
    <source>
        <dbReference type="Proteomes" id="UP000039865"/>
    </source>
</evidence>
<evidence type="ECO:0000313" key="1">
    <source>
        <dbReference type="EMBL" id="CDW75211.1"/>
    </source>
</evidence>
<gene>
    <name evidence="1" type="primary">Contig12094.g12931</name>
    <name evidence="1" type="ORF">STYLEM_4198</name>
</gene>